<accession>A0A0F9ATL3</accession>
<dbReference type="AlphaFoldDB" id="A0A0F9ATL3"/>
<protein>
    <submittedName>
        <fullName evidence="2">Uncharacterized protein</fullName>
    </submittedName>
</protein>
<keyword evidence="1" id="KW-0812">Transmembrane</keyword>
<keyword evidence="1" id="KW-0472">Membrane</keyword>
<evidence type="ECO:0000256" key="1">
    <source>
        <dbReference type="SAM" id="Phobius"/>
    </source>
</evidence>
<sequence length="98" mass="10232">MGKKTKVVEMTVSEEAPGLLAGLRSIIFGAIDEVEFRISNLVAAISIATTEIIDQVFGYGKGLVLGLVFGVAGATQTLVTQFFSLITALVAVVIGSEE</sequence>
<name>A0A0F9ATL3_9ZZZZ</name>
<evidence type="ECO:0000313" key="2">
    <source>
        <dbReference type="EMBL" id="KKL12934.1"/>
    </source>
</evidence>
<reference evidence="2" key="1">
    <citation type="journal article" date="2015" name="Nature">
        <title>Complex archaea that bridge the gap between prokaryotes and eukaryotes.</title>
        <authorList>
            <person name="Spang A."/>
            <person name="Saw J.H."/>
            <person name="Jorgensen S.L."/>
            <person name="Zaremba-Niedzwiedzka K."/>
            <person name="Martijn J."/>
            <person name="Lind A.E."/>
            <person name="van Eijk R."/>
            <person name="Schleper C."/>
            <person name="Guy L."/>
            <person name="Ettema T.J."/>
        </authorList>
    </citation>
    <scope>NUCLEOTIDE SEQUENCE</scope>
</reference>
<gene>
    <name evidence="2" type="ORF">LCGC14_2530810</name>
</gene>
<organism evidence="2">
    <name type="scientific">marine sediment metagenome</name>
    <dbReference type="NCBI Taxonomy" id="412755"/>
    <lineage>
        <taxon>unclassified sequences</taxon>
        <taxon>metagenomes</taxon>
        <taxon>ecological metagenomes</taxon>
    </lineage>
</organism>
<keyword evidence="1" id="KW-1133">Transmembrane helix</keyword>
<proteinExistence type="predicted"/>
<dbReference type="EMBL" id="LAZR01041064">
    <property type="protein sequence ID" value="KKL12934.1"/>
    <property type="molecule type" value="Genomic_DNA"/>
</dbReference>
<comment type="caution">
    <text evidence="2">The sequence shown here is derived from an EMBL/GenBank/DDBJ whole genome shotgun (WGS) entry which is preliminary data.</text>
</comment>
<feature type="transmembrane region" description="Helical" evidence="1">
    <location>
        <begin position="63"/>
        <end position="94"/>
    </location>
</feature>